<dbReference type="EMBL" id="JAUJYN010000013">
    <property type="protein sequence ID" value="KAK1258736.1"/>
    <property type="molecule type" value="Genomic_DNA"/>
</dbReference>
<keyword evidence="2" id="KW-0645">Protease</keyword>
<evidence type="ECO:0000313" key="3">
    <source>
        <dbReference type="EMBL" id="KAK1258736.1"/>
    </source>
</evidence>
<dbReference type="GO" id="GO:0006508">
    <property type="term" value="P:proteolysis"/>
    <property type="evidence" value="ECO:0007669"/>
    <property type="project" value="UniProtKB-KW"/>
</dbReference>
<name>A0AAV9A3K3_ACOGR</name>
<sequence>MNPPTTTTVFFLLLLLHQFIATASPPPPSPPPFPKGSLPTSSGYLPINTSSSSALFFTFYEAQHPLSALPQTPILLWLQGGPGCSSMLGNFFELGPWLLTSDDNNNPSLQPNPASWNRLFGLLFIDNPIGAGFSIASDTAEIPRNQARVAEHLWIGMQAFLDSRPTFRRRPLYITGESYAGKYVPAAGYYFSRWNSLRSEARRINLRGVAIGNGLTHPVVQVATHAKNAYFSGLINERQTEQLEALQAEAVWLTQETKWGDATRARNRVLSALSNMTGLATLYDLSRTRAYETGRVSVFLNRGDVKKALGVADKTIYEECSDVVGQALHDDVMKSAKFMVEWLLRETKDKVLLYQGGFDLRDGVVSTEAWVKEMVWEGLAEFMKAERKVWEVKGTLAGYVQRWGTLSHAVVARAGHLVPADQGVNSQAMIEDWVLGNGLFGNNSKWGLGSEDFRKDI</sequence>
<keyword evidence="2" id="KW-0732">Signal</keyword>
<evidence type="ECO:0000256" key="1">
    <source>
        <dbReference type="ARBA" id="ARBA00009431"/>
    </source>
</evidence>
<dbReference type="PANTHER" id="PTHR11802:SF454">
    <property type="entry name" value="SERINE CARBOXYPEPTIDASE-LIKE 50"/>
    <property type="match status" value="1"/>
</dbReference>
<protein>
    <recommendedName>
        <fullName evidence="2">Carboxypeptidase</fullName>
        <ecNumber evidence="2">3.4.16.-</ecNumber>
    </recommendedName>
</protein>
<dbReference type="Gene3D" id="3.40.50.1820">
    <property type="entry name" value="alpha/beta hydrolase"/>
    <property type="match status" value="1"/>
</dbReference>
<dbReference type="FunFam" id="3.40.50.1820:FF:000163">
    <property type="entry name" value="Carboxypeptidase"/>
    <property type="match status" value="1"/>
</dbReference>
<dbReference type="Pfam" id="PF00450">
    <property type="entry name" value="Peptidase_S10"/>
    <property type="match status" value="1"/>
</dbReference>
<dbReference type="PANTHER" id="PTHR11802">
    <property type="entry name" value="SERINE PROTEASE FAMILY S10 SERINE CARBOXYPEPTIDASE"/>
    <property type="match status" value="1"/>
</dbReference>
<reference evidence="3" key="2">
    <citation type="submission" date="2023-06" db="EMBL/GenBank/DDBJ databases">
        <authorList>
            <person name="Ma L."/>
            <person name="Liu K.-W."/>
            <person name="Li Z."/>
            <person name="Hsiao Y.-Y."/>
            <person name="Qi Y."/>
            <person name="Fu T."/>
            <person name="Tang G."/>
            <person name="Zhang D."/>
            <person name="Sun W.-H."/>
            <person name="Liu D.-K."/>
            <person name="Li Y."/>
            <person name="Chen G.-Z."/>
            <person name="Liu X.-D."/>
            <person name="Liao X.-Y."/>
            <person name="Jiang Y.-T."/>
            <person name="Yu X."/>
            <person name="Hao Y."/>
            <person name="Huang J."/>
            <person name="Zhao X.-W."/>
            <person name="Ke S."/>
            <person name="Chen Y.-Y."/>
            <person name="Wu W.-L."/>
            <person name="Hsu J.-L."/>
            <person name="Lin Y.-F."/>
            <person name="Huang M.-D."/>
            <person name="Li C.-Y."/>
            <person name="Huang L."/>
            <person name="Wang Z.-W."/>
            <person name="Zhao X."/>
            <person name="Zhong W.-Y."/>
            <person name="Peng D.-H."/>
            <person name="Ahmad S."/>
            <person name="Lan S."/>
            <person name="Zhang J.-S."/>
            <person name="Tsai W.-C."/>
            <person name="Van De Peer Y."/>
            <person name="Liu Z.-J."/>
        </authorList>
    </citation>
    <scope>NUCLEOTIDE SEQUENCE</scope>
    <source>
        <strain evidence="3">SCP</strain>
        <tissue evidence="3">Leaves</tissue>
    </source>
</reference>
<comment type="caution">
    <text evidence="3">The sequence shown here is derived from an EMBL/GenBank/DDBJ whole genome shotgun (WGS) entry which is preliminary data.</text>
</comment>
<keyword evidence="2" id="KW-0378">Hydrolase</keyword>
<reference evidence="3" key="1">
    <citation type="journal article" date="2023" name="Nat. Commun.">
        <title>Diploid and tetraploid genomes of Acorus and the evolution of monocots.</title>
        <authorList>
            <person name="Ma L."/>
            <person name="Liu K.W."/>
            <person name="Li Z."/>
            <person name="Hsiao Y.Y."/>
            <person name="Qi Y."/>
            <person name="Fu T."/>
            <person name="Tang G.D."/>
            <person name="Zhang D."/>
            <person name="Sun W.H."/>
            <person name="Liu D.K."/>
            <person name="Li Y."/>
            <person name="Chen G.Z."/>
            <person name="Liu X.D."/>
            <person name="Liao X.Y."/>
            <person name="Jiang Y.T."/>
            <person name="Yu X."/>
            <person name="Hao Y."/>
            <person name="Huang J."/>
            <person name="Zhao X.W."/>
            <person name="Ke S."/>
            <person name="Chen Y.Y."/>
            <person name="Wu W.L."/>
            <person name="Hsu J.L."/>
            <person name="Lin Y.F."/>
            <person name="Huang M.D."/>
            <person name="Li C.Y."/>
            <person name="Huang L."/>
            <person name="Wang Z.W."/>
            <person name="Zhao X."/>
            <person name="Zhong W.Y."/>
            <person name="Peng D.H."/>
            <person name="Ahmad S."/>
            <person name="Lan S."/>
            <person name="Zhang J.S."/>
            <person name="Tsai W.C."/>
            <person name="Van de Peer Y."/>
            <person name="Liu Z.J."/>
        </authorList>
    </citation>
    <scope>NUCLEOTIDE SEQUENCE</scope>
    <source>
        <strain evidence="3">SCP</strain>
    </source>
</reference>
<evidence type="ECO:0000256" key="2">
    <source>
        <dbReference type="RuleBase" id="RU361156"/>
    </source>
</evidence>
<dbReference type="PROSITE" id="PS00131">
    <property type="entry name" value="CARBOXYPEPT_SER_SER"/>
    <property type="match status" value="1"/>
</dbReference>
<keyword evidence="2 3" id="KW-0121">Carboxypeptidase</keyword>
<feature type="signal peptide" evidence="2">
    <location>
        <begin position="1"/>
        <end position="23"/>
    </location>
</feature>
<dbReference type="Proteomes" id="UP001179952">
    <property type="component" value="Unassembled WGS sequence"/>
</dbReference>
<feature type="chain" id="PRO_5043099184" description="Carboxypeptidase" evidence="2">
    <location>
        <begin position="24"/>
        <end position="457"/>
    </location>
</feature>
<dbReference type="SUPFAM" id="SSF53474">
    <property type="entry name" value="alpha/beta-Hydrolases"/>
    <property type="match status" value="1"/>
</dbReference>
<dbReference type="InterPro" id="IPR018202">
    <property type="entry name" value="Ser_caboxypep_ser_AS"/>
</dbReference>
<evidence type="ECO:0000313" key="4">
    <source>
        <dbReference type="Proteomes" id="UP001179952"/>
    </source>
</evidence>
<keyword evidence="4" id="KW-1185">Reference proteome</keyword>
<dbReference type="AlphaFoldDB" id="A0AAV9A3K3"/>
<dbReference type="InterPro" id="IPR029058">
    <property type="entry name" value="AB_hydrolase_fold"/>
</dbReference>
<proteinExistence type="inferred from homology"/>
<accession>A0AAV9A3K3</accession>
<comment type="similarity">
    <text evidence="1 2">Belongs to the peptidase S10 family.</text>
</comment>
<dbReference type="EC" id="3.4.16.-" evidence="2"/>
<gene>
    <name evidence="3" type="ORF">QJS04_geneDACA024339</name>
</gene>
<organism evidence="3 4">
    <name type="scientific">Acorus gramineus</name>
    <name type="common">Dwarf sweet flag</name>
    <dbReference type="NCBI Taxonomy" id="55184"/>
    <lineage>
        <taxon>Eukaryota</taxon>
        <taxon>Viridiplantae</taxon>
        <taxon>Streptophyta</taxon>
        <taxon>Embryophyta</taxon>
        <taxon>Tracheophyta</taxon>
        <taxon>Spermatophyta</taxon>
        <taxon>Magnoliopsida</taxon>
        <taxon>Liliopsida</taxon>
        <taxon>Acoraceae</taxon>
        <taxon>Acorus</taxon>
    </lineage>
</organism>
<dbReference type="PRINTS" id="PR00724">
    <property type="entry name" value="CRBOXYPTASEC"/>
</dbReference>
<dbReference type="GO" id="GO:0004185">
    <property type="term" value="F:serine-type carboxypeptidase activity"/>
    <property type="evidence" value="ECO:0007669"/>
    <property type="project" value="UniProtKB-UniRule"/>
</dbReference>
<dbReference type="InterPro" id="IPR001563">
    <property type="entry name" value="Peptidase_S10"/>
</dbReference>